<gene>
    <name evidence="2" type="ORF">G2W53_003702</name>
</gene>
<evidence type="ECO:0000313" key="2">
    <source>
        <dbReference type="EMBL" id="KAF7841404.1"/>
    </source>
</evidence>
<dbReference type="Proteomes" id="UP000634136">
    <property type="component" value="Unassembled WGS sequence"/>
</dbReference>
<keyword evidence="3" id="KW-1185">Reference proteome</keyword>
<proteinExistence type="predicted"/>
<evidence type="ECO:0000313" key="3">
    <source>
        <dbReference type="Proteomes" id="UP000634136"/>
    </source>
</evidence>
<organism evidence="2 3">
    <name type="scientific">Senna tora</name>
    <dbReference type="NCBI Taxonomy" id="362788"/>
    <lineage>
        <taxon>Eukaryota</taxon>
        <taxon>Viridiplantae</taxon>
        <taxon>Streptophyta</taxon>
        <taxon>Embryophyta</taxon>
        <taxon>Tracheophyta</taxon>
        <taxon>Spermatophyta</taxon>
        <taxon>Magnoliopsida</taxon>
        <taxon>eudicotyledons</taxon>
        <taxon>Gunneridae</taxon>
        <taxon>Pentapetalae</taxon>
        <taxon>rosids</taxon>
        <taxon>fabids</taxon>
        <taxon>Fabales</taxon>
        <taxon>Fabaceae</taxon>
        <taxon>Caesalpinioideae</taxon>
        <taxon>Cassia clade</taxon>
        <taxon>Senna</taxon>
    </lineage>
</organism>
<dbReference type="AlphaFoldDB" id="A0A834XAL0"/>
<comment type="caution">
    <text evidence="2">The sequence shown here is derived from an EMBL/GenBank/DDBJ whole genome shotgun (WGS) entry which is preliminary data.</text>
</comment>
<evidence type="ECO:0000256" key="1">
    <source>
        <dbReference type="SAM" id="MobiDB-lite"/>
    </source>
</evidence>
<name>A0A834XAL0_9FABA</name>
<accession>A0A834XAL0</accession>
<dbReference type="EMBL" id="JAAIUW010000002">
    <property type="protein sequence ID" value="KAF7841404.1"/>
    <property type="molecule type" value="Genomic_DNA"/>
</dbReference>
<protein>
    <submittedName>
        <fullName evidence="2">Uncharacterized protein</fullName>
    </submittedName>
</protein>
<sequence length="294" mass="34043">MAGDDEAEENTIIRGQKSINSTTMNKRKIEEHSSVSRKKNKFEIDGIKKFQCSMILNILIHKYGWAFTHPLHPKIKVEEKEIKATDKSRLSTKSYLMNVKHRIPPLLVVPQVKKVINSTTMDKRKIEVDSSVSYKKNRFEIDDNKEKEKKVEEIEVTNKSEPPKKLCLKIKLKLPPSKTINGELQKKQVSELTIVENKKKKLEEIKAIDKSHYSTESCPMNSTPLIVQQEEKIAISRCFKFLRLLVGEEEDDGRGWDFCRRWQLDGFGEEGAQSCSRKQHRFASIIIVIDWICA</sequence>
<feature type="region of interest" description="Disordered" evidence="1">
    <location>
        <begin position="1"/>
        <end position="35"/>
    </location>
</feature>
<reference evidence="2" key="1">
    <citation type="submission" date="2020-09" db="EMBL/GenBank/DDBJ databases">
        <title>Genome-Enabled Discovery of Anthraquinone Biosynthesis in Senna tora.</title>
        <authorList>
            <person name="Kang S.-H."/>
            <person name="Pandey R.P."/>
            <person name="Lee C.-M."/>
            <person name="Sim J.-S."/>
            <person name="Jeong J.-T."/>
            <person name="Choi B.-S."/>
            <person name="Jung M."/>
            <person name="Ginzburg D."/>
            <person name="Zhao K."/>
            <person name="Won S.Y."/>
            <person name="Oh T.-J."/>
            <person name="Yu Y."/>
            <person name="Kim N.-H."/>
            <person name="Lee O.R."/>
            <person name="Lee T.-H."/>
            <person name="Bashyal P."/>
            <person name="Kim T.-S."/>
            <person name="Lee W.-H."/>
            <person name="Kawkins C."/>
            <person name="Kim C.-K."/>
            <person name="Kim J.S."/>
            <person name="Ahn B.O."/>
            <person name="Rhee S.Y."/>
            <person name="Sohng J.K."/>
        </authorList>
    </citation>
    <scope>NUCLEOTIDE SEQUENCE</scope>
    <source>
        <tissue evidence="2">Leaf</tissue>
    </source>
</reference>